<evidence type="ECO:0000256" key="7">
    <source>
        <dbReference type="ARBA" id="ARBA00022989"/>
    </source>
</evidence>
<dbReference type="AlphaFoldDB" id="A0A1G4KKK3"/>
<dbReference type="SUPFAM" id="SSF53335">
    <property type="entry name" value="S-adenosyl-L-methionine-dependent methyltransferases"/>
    <property type="match status" value="1"/>
</dbReference>
<dbReference type="Gene3D" id="3.40.50.150">
    <property type="entry name" value="Vaccinia Virus protein VP39"/>
    <property type="match status" value="1"/>
</dbReference>
<dbReference type="InterPro" id="IPR050508">
    <property type="entry name" value="Methyltransf_Superfamily"/>
</dbReference>
<keyword evidence="5 10" id="KW-0812">Transmembrane</keyword>
<comment type="subcellular location">
    <subcellularLocation>
        <location evidence="1">Mitochondrion inner membrane</location>
        <topology evidence="1">Single-pass membrane protein</topology>
    </subcellularLocation>
</comment>
<keyword evidence="7 10" id="KW-1133">Transmembrane helix</keyword>
<keyword evidence="9 10" id="KW-0472">Membrane</keyword>
<reference evidence="13" key="1">
    <citation type="submission" date="2016-03" db="EMBL/GenBank/DDBJ databases">
        <authorList>
            <person name="Devillers Hugo."/>
        </authorList>
    </citation>
    <scope>NUCLEOTIDE SEQUENCE [LARGE SCALE GENOMIC DNA]</scope>
</reference>
<evidence type="ECO:0000256" key="1">
    <source>
        <dbReference type="ARBA" id="ARBA00004434"/>
    </source>
</evidence>
<keyword evidence="3" id="KW-0489">Methyltransferase</keyword>
<name>A0A1G4KKK3_9SACH</name>
<evidence type="ECO:0000256" key="10">
    <source>
        <dbReference type="SAM" id="Phobius"/>
    </source>
</evidence>
<protein>
    <submittedName>
        <fullName evidence="12">LANO_0G16798g1_1</fullName>
    </submittedName>
</protein>
<dbReference type="GO" id="GO:0005743">
    <property type="term" value="C:mitochondrial inner membrane"/>
    <property type="evidence" value="ECO:0007669"/>
    <property type="project" value="UniProtKB-SubCell"/>
</dbReference>
<sequence length="441" mass="50940">MLRSFSPIRLAWKPNGVLQATARLYTMRLKSTYVPQPSAKIRRNKTKEELAQERLEVQLKSDNRFVRWGAIARTEKFTKGMTKYLIGAYIFFLIYGLYFMKKMYAKEKELERLEARQSNGEANEYEKLRVKELRGKLRTRDELKLVKYRELPQDENQSSTQFDGIELENNDENKTNKKILPARDTTEFYDFKAADYDEGVNFEEKAIMMGRRRKWLMKHCQGDVLEIACGTGRNLKYADLSKINSITFLDASEKMMELTHEKFRQEFPNFKKAAFVVGKAENLVDLASGAKTEGVDPETKVRYDTIVEAFGLCSLENPVKALKNFEKLLKPGGRIVLLEHGRGTYGFINKILDDRAEKRLETWGCRWNLDLGEILDDSGLEIVEEKRTHLGTTWCIVAKKKGDVKKNTEVGFVEKYFGSSIKSKIEAYDNASKATDQKKDP</sequence>
<evidence type="ECO:0000256" key="9">
    <source>
        <dbReference type="ARBA" id="ARBA00023136"/>
    </source>
</evidence>
<dbReference type="GO" id="GO:0032259">
    <property type="term" value="P:methylation"/>
    <property type="evidence" value="ECO:0007669"/>
    <property type="project" value="UniProtKB-KW"/>
</dbReference>
<dbReference type="Proteomes" id="UP000189911">
    <property type="component" value="Chromosome G"/>
</dbReference>
<keyword evidence="13" id="KW-1185">Reference proteome</keyword>
<evidence type="ECO:0000256" key="5">
    <source>
        <dbReference type="ARBA" id="ARBA00022692"/>
    </source>
</evidence>
<dbReference type="InterPro" id="IPR013217">
    <property type="entry name" value="Methyltransf_12"/>
</dbReference>
<evidence type="ECO:0000256" key="4">
    <source>
        <dbReference type="ARBA" id="ARBA00022679"/>
    </source>
</evidence>
<feature type="domain" description="Methyltransferase type 12" evidence="11">
    <location>
        <begin position="225"/>
        <end position="335"/>
    </location>
</feature>
<dbReference type="GO" id="GO:0008168">
    <property type="term" value="F:methyltransferase activity"/>
    <property type="evidence" value="ECO:0007669"/>
    <property type="project" value="UniProtKB-KW"/>
</dbReference>
<keyword evidence="8" id="KW-0496">Mitochondrion</keyword>
<dbReference type="FunFam" id="3.40.50.150:FF:000371">
    <property type="entry name" value="Methyltransferase OMS1, mitochondrial"/>
    <property type="match status" value="1"/>
</dbReference>
<dbReference type="CDD" id="cd02440">
    <property type="entry name" value="AdoMet_MTases"/>
    <property type="match status" value="1"/>
</dbReference>
<keyword evidence="6" id="KW-0999">Mitochondrion inner membrane</keyword>
<dbReference type="InterPro" id="IPR029063">
    <property type="entry name" value="SAM-dependent_MTases_sf"/>
</dbReference>
<organism evidence="12 13">
    <name type="scientific">Lachancea nothofagi CBS 11611</name>
    <dbReference type="NCBI Taxonomy" id="1266666"/>
    <lineage>
        <taxon>Eukaryota</taxon>
        <taxon>Fungi</taxon>
        <taxon>Dikarya</taxon>
        <taxon>Ascomycota</taxon>
        <taxon>Saccharomycotina</taxon>
        <taxon>Saccharomycetes</taxon>
        <taxon>Saccharomycetales</taxon>
        <taxon>Saccharomycetaceae</taxon>
        <taxon>Lachancea</taxon>
    </lineage>
</organism>
<comment type="similarity">
    <text evidence="2">Belongs to the methyltransferase superfamily. METL family.</text>
</comment>
<accession>A0A1G4KKK3</accession>
<evidence type="ECO:0000256" key="3">
    <source>
        <dbReference type="ARBA" id="ARBA00022603"/>
    </source>
</evidence>
<evidence type="ECO:0000256" key="8">
    <source>
        <dbReference type="ARBA" id="ARBA00023128"/>
    </source>
</evidence>
<evidence type="ECO:0000259" key="11">
    <source>
        <dbReference type="Pfam" id="PF08242"/>
    </source>
</evidence>
<evidence type="ECO:0000256" key="2">
    <source>
        <dbReference type="ARBA" id="ARBA00009725"/>
    </source>
</evidence>
<dbReference type="EMBL" id="LT598453">
    <property type="protein sequence ID" value="SCV05023.1"/>
    <property type="molecule type" value="Genomic_DNA"/>
</dbReference>
<dbReference type="OrthoDB" id="416496at2759"/>
<dbReference type="PANTHER" id="PTHR42912:SF83">
    <property type="entry name" value="METHYLTRANSFERASE TYPE 11 DOMAIN-CONTAINING PROTEIN"/>
    <property type="match status" value="1"/>
</dbReference>
<proteinExistence type="inferred from homology"/>
<evidence type="ECO:0000256" key="6">
    <source>
        <dbReference type="ARBA" id="ARBA00022792"/>
    </source>
</evidence>
<gene>
    <name evidence="12" type="ORF">LANO_0G16798G</name>
</gene>
<evidence type="ECO:0000313" key="13">
    <source>
        <dbReference type="Proteomes" id="UP000189911"/>
    </source>
</evidence>
<dbReference type="Pfam" id="PF08242">
    <property type="entry name" value="Methyltransf_12"/>
    <property type="match status" value="1"/>
</dbReference>
<feature type="transmembrane region" description="Helical" evidence="10">
    <location>
        <begin position="81"/>
        <end position="100"/>
    </location>
</feature>
<dbReference type="PANTHER" id="PTHR42912">
    <property type="entry name" value="METHYLTRANSFERASE"/>
    <property type="match status" value="1"/>
</dbReference>
<evidence type="ECO:0000313" key="12">
    <source>
        <dbReference type="EMBL" id="SCV05023.1"/>
    </source>
</evidence>
<keyword evidence="4" id="KW-0808">Transferase</keyword>